<name>A0AAV4UFR9_9ARAC</name>
<dbReference type="EMBL" id="BPLQ01011207">
    <property type="protein sequence ID" value="GIY56601.1"/>
    <property type="molecule type" value="Genomic_DNA"/>
</dbReference>
<reference evidence="2 3" key="1">
    <citation type="submission" date="2021-06" db="EMBL/GenBank/DDBJ databases">
        <title>Caerostris darwini draft genome.</title>
        <authorList>
            <person name="Kono N."/>
            <person name="Arakawa K."/>
        </authorList>
    </citation>
    <scope>NUCLEOTIDE SEQUENCE [LARGE SCALE GENOMIC DNA]</scope>
</reference>
<protein>
    <submittedName>
        <fullName evidence="2">Uncharacterized protein</fullName>
    </submittedName>
</protein>
<feature type="region of interest" description="Disordered" evidence="1">
    <location>
        <begin position="1"/>
        <end position="33"/>
    </location>
</feature>
<evidence type="ECO:0000313" key="3">
    <source>
        <dbReference type="Proteomes" id="UP001054837"/>
    </source>
</evidence>
<evidence type="ECO:0000313" key="2">
    <source>
        <dbReference type="EMBL" id="GIY56601.1"/>
    </source>
</evidence>
<evidence type="ECO:0000256" key="1">
    <source>
        <dbReference type="SAM" id="MobiDB-lite"/>
    </source>
</evidence>
<dbReference type="Proteomes" id="UP001054837">
    <property type="component" value="Unassembled WGS sequence"/>
</dbReference>
<organism evidence="2 3">
    <name type="scientific">Caerostris darwini</name>
    <dbReference type="NCBI Taxonomy" id="1538125"/>
    <lineage>
        <taxon>Eukaryota</taxon>
        <taxon>Metazoa</taxon>
        <taxon>Ecdysozoa</taxon>
        <taxon>Arthropoda</taxon>
        <taxon>Chelicerata</taxon>
        <taxon>Arachnida</taxon>
        <taxon>Araneae</taxon>
        <taxon>Araneomorphae</taxon>
        <taxon>Entelegynae</taxon>
        <taxon>Araneoidea</taxon>
        <taxon>Araneidae</taxon>
        <taxon>Caerostris</taxon>
    </lineage>
</organism>
<dbReference type="AlphaFoldDB" id="A0AAV4UFR9"/>
<comment type="caution">
    <text evidence="2">The sequence shown here is derived from an EMBL/GenBank/DDBJ whole genome shotgun (WGS) entry which is preliminary data.</text>
</comment>
<gene>
    <name evidence="2" type="ORF">CDAR_98171</name>
</gene>
<sequence>MRGGVFERATPLSSRSRNALALKPDGKAPAEPPVEMGQPVACLPCQSPITWSVTCDVFPGNRRLWARELSELG</sequence>
<keyword evidence="3" id="KW-1185">Reference proteome</keyword>
<proteinExistence type="predicted"/>
<accession>A0AAV4UFR9</accession>